<feature type="compositionally biased region" description="Basic residues" evidence="1">
    <location>
        <begin position="158"/>
        <end position="186"/>
    </location>
</feature>
<evidence type="ECO:0000313" key="2">
    <source>
        <dbReference type="EMBL" id="QHT11710.1"/>
    </source>
</evidence>
<dbReference type="EMBL" id="MN739536">
    <property type="protein sequence ID" value="QHT11710.1"/>
    <property type="molecule type" value="Genomic_DNA"/>
</dbReference>
<proteinExistence type="predicted"/>
<protein>
    <submittedName>
        <fullName evidence="2">Uncharacterized protein</fullName>
    </submittedName>
</protein>
<reference evidence="2" key="1">
    <citation type="journal article" date="2020" name="Nature">
        <title>Giant virus diversity and host interactions through global metagenomics.</title>
        <authorList>
            <person name="Schulz F."/>
            <person name="Roux S."/>
            <person name="Paez-Espino D."/>
            <person name="Jungbluth S."/>
            <person name="Walsh D.A."/>
            <person name="Denef V.J."/>
            <person name="McMahon K.D."/>
            <person name="Konstantinidis K.T."/>
            <person name="Eloe-Fadrosh E.A."/>
            <person name="Kyrpides N.C."/>
            <person name="Woyke T."/>
        </authorList>
    </citation>
    <scope>NUCLEOTIDE SEQUENCE</scope>
    <source>
        <strain evidence="2">GVMAG-M-3300023174-116</strain>
    </source>
</reference>
<accession>A0A6C0D602</accession>
<feature type="region of interest" description="Disordered" evidence="1">
    <location>
        <begin position="146"/>
        <end position="186"/>
    </location>
</feature>
<organism evidence="2">
    <name type="scientific">viral metagenome</name>
    <dbReference type="NCBI Taxonomy" id="1070528"/>
    <lineage>
        <taxon>unclassified sequences</taxon>
        <taxon>metagenomes</taxon>
        <taxon>organismal metagenomes</taxon>
    </lineage>
</organism>
<evidence type="ECO:0000256" key="1">
    <source>
        <dbReference type="SAM" id="MobiDB-lite"/>
    </source>
</evidence>
<dbReference type="AlphaFoldDB" id="A0A6C0D602"/>
<sequence>MAVKIKKSGHYLSKVNGQPIINNEYAVDIDSERKKNKQVLGMFKTNGIVKTMHDSLQNYMNKTSSKNQSIFDLLKNERNELSKMPNSVMKISDSPPKSIMPKSIMPSMPTMPSMPINVMTNAKKMIMKNKTRKLVSGISSKLFDFTNIEEAPDPNPKPKPKPKPKSIYKSYKKRRRRASRRNRKRL</sequence>
<name>A0A6C0D602_9ZZZZ</name>